<dbReference type="PANTHER" id="PTHR24411">
    <property type="entry name" value="NUCLEAR FACTOR ERYTHROID 2-RELATED FACTOR"/>
    <property type="match status" value="1"/>
</dbReference>
<dbReference type="InterPro" id="IPR047167">
    <property type="entry name" value="NFE2-like"/>
</dbReference>
<dbReference type="PANTHER" id="PTHR24411:SF55">
    <property type="entry name" value="SEGMENTATION PROTEIN CAP'N'COLLAR"/>
    <property type="match status" value="1"/>
</dbReference>
<organism evidence="2 3">
    <name type="scientific">Ooceraea biroi</name>
    <name type="common">Clonal raider ant</name>
    <name type="synonym">Cerapachys biroi</name>
    <dbReference type="NCBI Taxonomy" id="2015173"/>
    <lineage>
        <taxon>Eukaryota</taxon>
        <taxon>Metazoa</taxon>
        <taxon>Ecdysozoa</taxon>
        <taxon>Arthropoda</taxon>
        <taxon>Hexapoda</taxon>
        <taxon>Insecta</taxon>
        <taxon>Pterygota</taxon>
        <taxon>Neoptera</taxon>
        <taxon>Endopterygota</taxon>
        <taxon>Hymenoptera</taxon>
        <taxon>Apocrita</taxon>
        <taxon>Aculeata</taxon>
        <taxon>Formicoidea</taxon>
        <taxon>Formicidae</taxon>
        <taxon>Dorylinae</taxon>
        <taxon>Ooceraea</taxon>
    </lineage>
</organism>
<dbReference type="EMBL" id="KK107321">
    <property type="protein sequence ID" value="EZA52756.1"/>
    <property type="molecule type" value="Genomic_DNA"/>
</dbReference>
<dbReference type="GO" id="GO:0005634">
    <property type="term" value="C:nucleus"/>
    <property type="evidence" value="ECO:0007669"/>
    <property type="project" value="TreeGrafter"/>
</dbReference>
<name>A0A026WAQ5_OOCBI</name>
<feature type="compositionally biased region" description="Acidic residues" evidence="1">
    <location>
        <begin position="197"/>
        <end position="206"/>
    </location>
</feature>
<feature type="compositionally biased region" description="Basic and acidic residues" evidence="1">
    <location>
        <begin position="29"/>
        <end position="44"/>
    </location>
</feature>
<proteinExistence type="predicted"/>
<dbReference type="GO" id="GO:0000978">
    <property type="term" value="F:RNA polymerase II cis-regulatory region sequence-specific DNA binding"/>
    <property type="evidence" value="ECO:0007669"/>
    <property type="project" value="InterPro"/>
</dbReference>
<feature type="region of interest" description="Disordered" evidence="1">
    <location>
        <begin position="175"/>
        <end position="206"/>
    </location>
</feature>
<sequence length="449" mass="48976">MDLIEVLWKQDVDLGFTLVESATPTKKSSTSEKESADEIEKLKALEAINATSQKDDSKDSETQEDDPWAGLPYTVDLETGEYILSSGSQNGSGSSVVEKNDPLLNEASLALDNHPLADLADDSLGLNDTLGLEHAFTSDLLGGSLLENASVEGLLSNDTLGLPDEFNLEEALQLVGLDEAQPEETKPEVKKKKKEDTEDSASAEDDIAVTASSNAEVAKSSRCEDTETGDMIHTQFHHPHHPHHPHHRSFQQAFVKPHPQTNEHTWQGNTECWSLILDEGLFQGRMPFVRAMSMEQRWQDLASLLSLPGAPDHFAHPAHPGYPGHGISHSHYEAQRNVLLHNPTLAPPVGDLNSTGPYHNVGGSSNLGSAVATSMNLTNSSEPMGAESGAAYKSEPNDMMYYHAPTTDSINQTTDGFLSSLLNDEDLHLMDMAINDGKYYHLHHCTRST</sequence>
<dbReference type="OMA" id="DVHTIVH"/>
<gene>
    <name evidence="2" type="ORF">X777_07137</name>
</gene>
<feature type="region of interest" description="Disordered" evidence="1">
    <location>
        <begin position="20"/>
        <end position="72"/>
    </location>
</feature>
<dbReference type="AlphaFoldDB" id="A0A026WAQ5"/>
<reference evidence="2 3" key="1">
    <citation type="journal article" date="2014" name="Curr. Biol.">
        <title>The genome of the clonal raider ant Cerapachys biroi.</title>
        <authorList>
            <person name="Oxley P.R."/>
            <person name="Ji L."/>
            <person name="Fetter-Pruneda I."/>
            <person name="McKenzie S.K."/>
            <person name="Li C."/>
            <person name="Hu H."/>
            <person name="Zhang G."/>
            <person name="Kronauer D.J."/>
        </authorList>
    </citation>
    <scope>NUCLEOTIDE SEQUENCE [LARGE SCALE GENOMIC DNA]</scope>
</reference>
<accession>A0A026WAQ5</accession>
<dbReference type="OrthoDB" id="7458135at2759"/>
<evidence type="ECO:0000313" key="3">
    <source>
        <dbReference type="Proteomes" id="UP000053097"/>
    </source>
</evidence>
<dbReference type="GO" id="GO:0000981">
    <property type="term" value="F:DNA-binding transcription factor activity, RNA polymerase II-specific"/>
    <property type="evidence" value="ECO:0007669"/>
    <property type="project" value="TreeGrafter"/>
</dbReference>
<dbReference type="Proteomes" id="UP000053097">
    <property type="component" value="Unassembled WGS sequence"/>
</dbReference>
<protein>
    <submittedName>
        <fullName evidence="2">Segmentation protein cap'n'collar</fullName>
    </submittedName>
</protein>
<evidence type="ECO:0000256" key="1">
    <source>
        <dbReference type="SAM" id="MobiDB-lite"/>
    </source>
</evidence>
<keyword evidence="3" id="KW-1185">Reference proteome</keyword>
<dbReference type="STRING" id="2015173.A0A026WAQ5"/>
<evidence type="ECO:0000313" key="2">
    <source>
        <dbReference type="EMBL" id="EZA52756.1"/>
    </source>
</evidence>